<dbReference type="InterPro" id="IPR050271">
    <property type="entry name" value="UDP-glycosyltransferase"/>
</dbReference>
<protein>
    <recommendedName>
        <fullName evidence="14">UDP-glucuronosyltransferase</fullName>
    </recommendedName>
</protein>
<feature type="transmembrane region" description="Helical" evidence="11">
    <location>
        <begin position="469"/>
        <end position="496"/>
    </location>
</feature>
<keyword evidence="9" id="KW-0325">Glycoprotein</keyword>
<dbReference type="PANTHER" id="PTHR48043:SF159">
    <property type="entry name" value="EG:EG0003.4 PROTEIN-RELATED"/>
    <property type="match status" value="1"/>
</dbReference>
<dbReference type="GO" id="GO:0005783">
    <property type="term" value="C:endoplasmic reticulum"/>
    <property type="evidence" value="ECO:0007669"/>
    <property type="project" value="UniProtKB-SubCell"/>
</dbReference>
<evidence type="ECO:0000256" key="10">
    <source>
        <dbReference type="ARBA" id="ARBA00046288"/>
    </source>
</evidence>
<evidence type="ECO:0008006" key="14">
    <source>
        <dbReference type="Google" id="ProtNLM"/>
    </source>
</evidence>
<dbReference type="AlphaFoldDB" id="A0AAW2I1U6"/>
<dbReference type="CDD" id="cd03784">
    <property type="entry name" value="GT1_Gtf-like"/>
    <property type="match status" value="1"/>
</dbReference>
<dbReference type="EMBL" id="JARGDH010000002">
    <property type="protein sequence ID" value="KAL0275736.1"/>
    <property type="molecule type" value="Genomic_DNA"/>
</dbReference>
<comment type="caution">
    <text evidence="13">The sequence shown here is derived from an EMBL/GenBank/DDBJ whole genome shotgun (WGS) entry which is preliminary data.</text>
</comment>
<feature type="signal peptide" evidence="12">
    <location>
        <begin position="1"/>
        <end position="16"/>
    </location>
</feature>
<dbReference type="PANTHER" id="PTHR48043">
    <property type="entry name" value="EG:EG0003.4 PROTEIN-RELATED"/>
    <property type="match status" value="1"/>
</dbReference>
<keyword evidence="8 11" id="KW-0472">Membrane</keyword>
<reference evidence="13" key="1">
    <citation type="journal article" date="2024" name="Gigascience">
        <title>Chromosome-level genome of the poultry shaft louse Menopon gallinae provides insight into the host-switching and adaptive evolution of parasitic lice.</title>
        <authorList>
            <person name="Xu Y."/>
            <person name="Ma L."/>
            <person name="Liu S."/>
            <person name="Liang Y."/>
            <person name="Liu Q."/>
            <person name="He Z."/>
            <person name="Tian L."/>
            <person name="Duan Y."/>
            <person name="Cai W."/>
            <person name="Li H."/>
            <person name="Song F."/>
        </authorList>
    </citation>
    <scope>NUCLEOTIDE SEQUENCE</scope>
    <source>
        <strain evidence="13">Cailab_2023a</strain>
    </source>
</reference>
<accession>A0AAW2I1U6</accession>
<keyword evidence="6" id="KW-0256">Endoplasmic reticulum</keyword>
<evidence type="ECO:0000256" key="4">
    <source>
        <dbReference type="ARBA" id="ARBA00022679"/>
    </source>
</evidence>
<gene>
    <name evidence="13" type="ORF">PYX00_003507</name>
</gene>
<proteinExistence type="inferred from homology"/>
<evidence type="ECO:0000256" key="2">
    <source>
        <dbReference type="ARBA" id="ARBA00009995"/>
    </source>
</evidence>
<dbReference type="FunFam" id="3.40.50.2000:FF:000050">
    <property type="entry name" value="UDP-glucuronosyltransferase"/>
    <property type="match status" value="1"/>
</dbReference>
<evidence type="ECO:0000256" key="7">
    <source>
        <dbReference type="ARBA" id="ARBA00022989"/>
    </source>
</evidence>
<sequence>MIVISFLACVLASSEAARILAVFPAPSVSHQIVYRSYVLELLKRGHNLTVVTTDPIRDPTLKNYREIDVSFYYKRWNSRFQFASDSAKFIRLVPEVFLIAFAETMNEICDMYLSHPEVLKIIRDKEEFDLFVVEFGVSGCFYPFARLSRNNYLGIFSMSQMTVVHSNIGNPATASYLPDALLGQYVPLGFWQRLRATIFQAVQWVVYHRLMTEHTAIARKYFGDDMPSTVVYERNVSAILLNNHFTMTFPRPLVPNVIDIGGPAVHLLRRAPQDLQRFLDSAKEGVIYFSLGSNVKSEAIPESKRRVFIEAFKQLKQKVLWKWEADVLPGKPDNVKIGKWLPQTDILPHPNVKAFITQGGLQSVSEATYNKVPMIVIPFFADQELNARKLVDEGVAIRIDYETLEVDSFLAALRAVLEDKGYKERMVKYSDLTQDQPQSPLDRAVWWTEYVIRHKGARHLRSPAVDMPWYQYFLLDVFAFLLAVLLIFLYIFYIVIRSIKRSLFRGNKVKAD</sequence>
<organism evidence="13">
    <name type="scientific">Menopon gallinae</name>
    <name type="common">poultry shaft louse</name>
    <dbReference type="NCBI Taxonomy" id="328185"/>
    <lineage>
        <taxon>Eukaryota</taxon>
        <taxon>Metazoa</taxon>
        <taxon>Ecdysozoa</taxon>
        <taxon>Arthropoda</taxon>
        <taxon>Hexapoda</taxon>
        <taxon>Insecta</taxon>
        <taxon>Pterygota</taxon>
        <taxon>Neoptera</taxon>
        <taxon>Paraneoptera</taxon>
        <taxon>Psocodea</taxon>
        <taxon>Troctomorpha</taxon>
        <taxon>Phthiraptera</taxon>
        <taxon>Amblycera</taxon>
        <taxon>Menoponidae</taxon>
        <taxon>Menopon</taxon>
    </lineage>
</organism>
<evidence type="ECO:0000256" key="8">
    <source>
        <dbReference type="ARBA" id="ARBA00023136"/>
    </source>
</evidence>
<keyword evidence="4" id="KW-0808">Transferase</keyword>
<evidence type="ECO:0000256" key="12">
    <source>
        <dbReference type="SAM" id="SignalP"/>
    </source>
</evidence>
<evidence type="ECO:0000256" key="11">
    <source>
        <dbReference type="SAM" id="Phobius"/>
    </source>
</evidence>
<dbReference type="Gene3D" id="3.40.50.2000">
    <property type="entry name" value="Glycogen Phosphorylase B"/>
    <property type="match status" value="1"/>
</dbReference>
<comment type="subcellular location">
    <subcellularLocation>
        <location evidence="10">Endomembrane system</location>
        <topology evidence="10">Single-pass type I membrane protein</topology>
    </subcellularLocation>
    <subcellularLocation>
        <location evidence="1">Endoplasmic reticulum</location>
    </subcellularLocation>
</comment>
<evidence type="ECO:0000256" key="6">
    <source>
        <dbReference type="ARBA" id="ARBA00022824"/>
    </source>
</evidence>
<dbReference type="GO" id="GO:0008194">
    <property type="term" value="F:UDP-glycosyltransferase activity"/>
    <property type="evidence" value="ECO:0007669"/>
    <property type="project" value="InterPro"/>
</dbReference>
<evidence type="ECO:0000256" key="9">
    <source>
        <dbReference type="ARBA" id="ARBA00023180"/>
    </source>
</evidence>
<evidence type="ECO:0000256" key="3">
    <source>
        <dbReference type="ARBA" id="ARBA00022676"/>
    </source>
</evidence>
<evidence type="ECO:0000256" key="5">
    <source>
        <dbReference type="ARBA" id="ARBA00022692"/>
    </source>
</evidence>
<dbReference type="InterPro" id="IPR002213">
    <property type="entry name" value="UDP_glucos_trans"/>
</dbReference>
<keyword evidence="7 11" id="KW-1133">Transmembrane helix</keyword>
<feature type="chain" id="PRO_5043912591" description="UDP-glucuronosyltransferase" evidence="12">
    <location>
        <begin position="17"/>
        <end position="512"/>
    </location>
</feature>
<dbReference type="SUPFAM" id="SSF53756">
    <property type="entry name" value="UDP-Glycosyltransferase/glycogen phosphorylase"/>
    <property type="match status" value="1"/>
</dbReference>
<evidence type="ECO:0000256" key="1">
    <source>
        <dbReference type="ARBA" id="ARBA00004240"/>
    </source>
</evidence>
<keyword evidence="3" id="KW-0328">Glycosyltransferase</keyword>
<comment type="similarity">
    <text evidence="2">Belongs to the UDP-glycosyltransferase family.</text>
</comment>
<dbReference type="Pfam" id="PF00201">
    <property type="entry name" value="UDPGT"/>
    <property type="match status" value="1"/>
</dbReference>
<name>A0AAW2I1U6_9NEOP</name>
<keyword evidence="5 11" id="KW-0812">Transmembrane</keyword>
<evidence type="ECO:0000313" key="13">
    <source>
        <dbReference type="EMBL" id="KAL0275736.1"/>
    </source>
</evidence>
<keyword evidence="12" id="KW-0732">Signal</keyword>